<dbReference type="Gene3D" id="3.40.50.300">
    <property type="entry name" value="P-loop containing nucleotide triphosphate hydrolases"/>
    <property type="match status" value="1"/>
</dbReference>
<dbReference type="Proteomes" id="UP000594836">
    <property type="component" value="Chromosome"/>
</dbReference>
<organism evidence="1 2">
    <name type="scientific">Sphingomonas paucimobilis</name>
    <name type="common">Pseudomonas paucimobilis</name>
    <dbReference type="NCBI Taxonomy" id="13689"/>
    <lineage>
        <taxon>Bacteria</taxon>
        <taxon>Pseudomonadati</taxon>
        <taxon>Pseudomonadota</taxon>
        <taxon>Alphaproteobacteria</taxon>
        <taxon>Sphingomonadales</taxon>
        <taxon>Sphingomonadaceae</taxon>
        <taxon>Sphingomonas</taxon>
    </lineage>
</organism>
<sequence length="490" mass="53211">MITFAEACRDPELFGEWFKADTWAVWRVIDKALFGEPLDADELAIFTQITGRAEAPTEAATEAWFICGRRSGKDVKASALAAWLATFGAEQMGFLSKLVKGETGVVQLIAVDRRQAKVCLSYLRAYFEQPLLAQMVAKSTAEGLELTNGLGIEITTNDVGTVRGRTVVAAVLDEVAFWRSDSSANPDKAVYDAVKPAMVTIPGAMLIGISSPYARRGLLWSKHKAHYGKPGKTLVVQAPTWVMNPTIQRDGEFLTDAYRDDPASAAAEYGAQFRTDVEAFVSLEVVEACVSPGVHERGPRSDVTYSAFVDPSGGSQDSMTLAISHHEGSEEDGLTVIDATREVKPPFSPEGVVADFCTLLKLYGVGQVTGDRYAGEWPREQFRKHGVFYEVSDKTRSDLYRDMLPVLNSGRVVLLDDEKAVSQIVGLERRTARGGKDSIDHAPGGHDDIANAVAGAISLASQSSGSGGWVMTRHDTAPVSERRIQRSYLP</sequence>
<accession>A0A7T3A9I8</accession>
<gene>
    <name evidence="1" type="ORF">I6G38_14025</name>
</gene>
<reference evidence="1 2" key="1">
    <citation type="submission" date="2020-12" db="EMBL/GenBank/DDBJ databases">
        <title>FDA dAtabase for Regulatory Grade micrObial Sequences (FDA-ARGOS): Supporting development and validation of Infectious Disease Dx tests.</title>
        <authorList>
            <person name="Sproer C."/>
            <person name="Gronow S."/>
            <person name="Severitt S."/>
            <person name="Schroder I."/>
            <person name="Tallon L."/>
            <person name="Sadzewicz L."/>
            <person name="Zhao X."/>
            <person name="Boylan J."/>
            <person name="Ott S."/>
            <person name="Bowen H."/>
            <person name="Vavikolanu K."/>
            <person name="Mehta A."/>
            <person name="Aluvathingal J."/>
            <person name="Nadendla S."/>
            <person name="Lowell S."/>
            <person name="Myers T."/>
            <person name="Yan Y."/>
            <person name="Sichtig H."/>
        </authorList>
    </citation>
    <scope>NUCLEOTIDE SEQUENCE [LARGE SCALE GENOMIC DNA]</scope>
    <source>
        <strain evidence="1 2">FDAARGOS_881</strain>
    </source>
</reference>
<dbReference type="EMBL" id="CP065713">
    <property type="protein sequence ID" value="QPT07893.1"/>
    <property type="molecule type" value="Genomic_DNA"/>
</dbReference>
<dbReference type="Gene3D" id="3.30.420.240">
    <property type="match status" value="1"/>
</dbReference>
<dbReference type="AlphaFoldDB" id="A0A7T3A9I8"/>
<name>A0A7T3A9I8_SPHPI</name>
<dbReference type="InterPro" id="IPR027417">
    <property type="entry name" value="P-loop_NTPase"/>
</dbReference>
<evidence type="ECO:0000313" key="1">
    <source>
        <dbReference type="EMBL" id="QPT07893.1"/>
    </source>
</evidence>
<dbReference type="RefSeq" id="WP_047866935.1">
    <property type="nucleotide sequence ID" value="NZ_AP023323.1"/>
</dbReference>
<evidence type="ECO:0000313" key="2">
    <source>
        <dbReference type="Proteomes" id="UP000594836"/>
    </source>
</evidence>
<proteinExistence type="predicted"/>
<evidence type="ECO:0008006" key="3">
    <source>
        <dbReference type="Google" id="ProtNLM"/>
    </source>
</evidence>
<protein>
    <recommendedName>
        <fullName evidence="3">Terminase</fullName>
    </recommendedName>
</protein>